<dbReference type="PROSITE" id="PS51257">
    <property type="entry name" value="PROKAR_LIPOPROTEIN"/>
    <property type="match status" value="1"/>
</dbReference>
<evidence type="ECO:0000256" key="5">
    <source>
        <dbReference type="ARBA" id="ARBA00022592"/>
    </source>
</evidence>
<dbReference type="GO" id="GO:0005886">
    <property type="term" value="C:plasma membrane"/>
    <property type="evidence" value="ECO:0007669"/>
    <property type="project" value="UniProtKB-SubCell"/>
</dbReference>
<evidence type="ECO:0000256" key="3">
    <source>
        <dbReference type="ARBA" id="ARBA00008725"/>
    </source>
</evidence>
<evidence type="ECO:0000313" key="11">
    <source>
        <dbReference type="EMBL" id="SHG68089.1"/>
    </source>
</evidence>
<evidence type="ECO:0000256" key="6">
    <source>
        <dbReference type="ARBA" id="ARBA00022729"/>
    </source>
</evidence>
<dbReference type="AlphaFoldDB" id="A0A1M5LTW1"/>
<evidence type="ECO:0000256" key="7">
    <source>
        <dbReference type="ARBA" id="ARBA00023139"/>
    </source>
</evidence>
<comment type="subunit">
    <text evidence="4">The complex is composed of two ATP-binding proteins (PstB), two transmembrane proteins (PstC and PstA) and a solute-binding protein (PstS).</text>
</comment>
<dbReference type="RefSeq" id="WP_073124417.1">
    <property type="nucleotide sequence ID" value="NZ_BAABCH010000026.1"/>
</dbReference>
<keyword evidence="5" id="KW-0592">Phosphate transport</keyword>
<reference evidence="12" key="1">
    <citation type="submission" date="2016-11" db="EMBL/GenBank/DDBJ databases">
        <authorList>
            <person name="Varghese N."/>
            <person name="Submissions S."/>
        </authorList>
    </citation>
    <scope>NUCLEOTIDE SEQUENCE [LARGE SCALE GENOMIC DNA]</scope>
    <source>
        <strain evidence="12">DSM 2635</strain>
    </source>
</reference>
<dbReference type="GO" id="GO:0006817">
    <property type="term" value="P:phosphate ion transport"/>
    <property type="evidence" value="ECO:0007669"/>
    <property type="project" value="UniProtKB-KW"/>
</dbReference>
<dbReference type="InterPro" id="IPR050811">
    <property type="entry name" value="Phosphate_ABC_transporter"/>
</dbReference>
<keyword evidence="8" id="KW-0449">Lipoprotein</keyword>
<keyword evidence="5" id="KW-0813">Transport</keyword>
<dbReference type="Proteomes" id="UP000243255">
    <property type="component" value="Unassembled WGS sequence"/>
</dbReference>
<comment type="function">
    <text evidence="1">Part of the ABC transporter complex PstSACB involved in phosphate import.</text>
</comment>
<comment type="similarity">
    <text evidence="3">Belongs to the PstS family.</text>
</comment>
<organism evidence="11 12">
    <name type="scientific">Asaccharospora irregularis DSM 2635</name>
    <dbReference type="NCBI Taxonomy" id="1121321"/>
    <lineage>
        <taxon>Bacteria</taxon>
        <taxon>Bacillati</taxon>
        <taxon>Bacillota</taxon>
        <taxon>Clostridia</taxon>
        <taxon>Peptostreptococcales</taxon>
        <taxon>Peptostreptococcaceae</taxon>
        <taxon>Asaccharospora</taxon>
    </lineage>
</organism>
<feature type="chain" id="PRO_5038513031" evidence="9">
    <location>
        <begin position="20"/>
        <end position="296"/>
    </location>
</feature>
<dbReference type="SUPFAM" id="SSF53850">
    <property type="entry name" value="Periplasmic binding protein-like II"/>
    <property type="match status" value="1"/>
</dbReference>
<evidence type="ECO:0000256" key="9">
    <source>
        <dbReference type="SAM" id="SignalP"/>
    </source>
</evidence>
<keyword evidence="6 9" id="KW-0732">Signal</keyword>
<evidence type="ECO:0000313" key="12">
    <source>
        <dbReference type="Proteomes" id="UP000243255"/>
    </source>
</evidence>
<dbReference type="Gene3D" id="3.40.190.10">
    <property type="entry name" value="Periplasmic binding protein-like II"/>
    <property type="match status" value="2"/>
</dbReference>
<dbReference type="EMBL" id="FQWX01000005">
    <property type="protein sequence ID" value="SHG68089.1"/>
    <property type="molecule type" value="Genomic_DNA"/>
</dbReference>
<dbReference type="InterPro" id="IPR024370">
    <property type="entry name" value="PBP_domain"/>
</dbReference>
<evidence type="ECO:0000256" key="2">
    <source>
        <dbReference type="ARBA" id="ARBA00004193"/>
    </source>
</evidence>
<feature type="domain" description="PBP" evidence="10">
    <location>
        <begin position="34"/>
        <end position="282"/>
    </location>
</feature>
<dbReference type="PANTHER" id="PTHR30570">
    <property type="entry name" value="PERIPLASMIC PHOSPHATE BINDING COMPONENT OF PHOSPHATE ABC TRANSPORTER"/>
    <property type="match status" value="1"/>
</dbReference>
<dbReference type="Pfam" id="PF12849">
    <property type="entry name" value="PBP_like_2"/>
    <property type="match status" value="1"/>
</dbReference>
<feature type="signal peptide" evidence="9">
    <location>
        <begin position="1"/>
        <end position="19"/>
    </location>
</feature>
<evidence type="ECO:0000256" key="4">
    <source>
        <dbReference type="ARBA" id="ARBA00011529"/>
    </source>
</evidence>
<dbReference type="PANTHER" id="PTHR30570:SF1">
    <property type="entry name" value="PHOSPHATE-BINDING PROTEIN PSTS"/>
    <property type="match status" value="1"/>
</dbReference>
<sequence>MKKLSIIMGIVLTSFLVFVGCSSTQEKTDEFKSQIMFNGSSTIAPIVSSVSTKYIEDNETWNKIDSSFPEENISIYVSSGGSSAGVKSVIEGTSDFGMVSRKVKDEEKEKIENYQEFQIGYDALTISVNKENPILQVKDDITTEELAKIFSGEYKYWNEVEASLPKEEIVVVTRDIGGGAHEVFQKNVMGDTEVKSDVIQAPSMGALATKIVENKYAIGYASLGMLNQNSNKMSALKVDGVEPSVEKIKDGSYKIQRPLLIVKKGDLTAQEQKFMDVLLSEEGKKAVEENGYIAVK</sequence>
<evidence type="ECO:0000256" key="8">
    <source>
        <dbReference type="ARBA" id="ARBA00023288"/>
    </source>
</evidence>
<gene>
    <name evidence="11" type="ORF">SAMN04488530_10572</name>
</gene>
<protein>
    <submittedName>
        <fullName evidence="11">Phosphate ABC transporter substrate-binding protein, PhoT family</fullName>
    </submittedName>
</protein>
<proteinExistence type="inferred from homology"/>
<name>A0A1M5LTW1_9FIRM</name>
<dbReference type="OrthoDB" id="9790048at2"/>
<comment type="subcellular location">
    <subcellularLocation>
        <location evidence="2">Cell membrane</location>
        <topology evidence="2">Lipid-anchor</topology>
    </subcellularLocation>
</comment>
<accession>A0A1M5LTW1</accession>
<evidence type="ECO:0000259" key="10">
    <source>
        <dbReference type="Pfam" id="PF12849"/>
    </source>
</evidence>
<evidence type="ECO:0000256" key="1">
    <source>
        <dbReference type="ARBA" id="ARBA00002841"/>
    </source>
</evidence>
<dbReference type="STRING" id="1121321.SAMN04488530_10572"/>
<dbReference type="CDD" id="cd13653">
    <property type="entry name" value="PBP2_phosphate_like_1"/>
    <property type="match status" value="1"/>
</dbReference>
<keyword evidence="12" id="KW-1185">Reference proteome</keyword>
<keyword evidence="7" id="KW-0564">Palmitate</keyword>